<name>A0A379LHY5_9GAMM</name>
<keyword evidence="1" id="KW-1133">Transmembrane helix</keyword>
<dbReference type="Proteomes" id="UP000254123">
    <property type="component" value="Unassembled WGS sequence"/>
</dbReference>
<evidence type="ECO:0000313" key="3">
    <source>
        <dbReference type="Proteomes" id="UP000254123"/>
    </source>
</evidence>
<feature type="transmembrane region" description="Helical" evidence="1">
    <location>
        <begin position="105"/>
        <end position="124"/>
    </location>
</feature>
<keyword evidence="3" id="KW-1185">Reference proteome</keyword>
<dbReference type="InterPro" id="IPR008523">
    <property type="entry name" value="DUF805"/>
</dbReference>
<feature type="transmembrane region" description="Helical" evidence="1">
    <location>
        <begin position="51"/>
        <end position="68"/>
    </location>
</feature>
<dbReference type="GO" id="GO:0005886">
    <property type="term" value="C:plasma membrane"/>
    <property type="evidence" value="ECO:0007669"/>
    <property type="project" value="TreeGrafter"/>
</dbReference>
<gene>
    <name evidence="2" type="primary">yhaH_2</name>
    <name evidence="2" type="ORF">NCTC10526_00387</name>
</gene>
<feature type="transmembrane region" description="Helical" evidence="1">
    <location>
        <begin position="80"/>
        <end position="98"/>
    </location>
</feature>
<dbReference type="Pfam" id="PF05656">
    <property type="entry name" value="DUF805"/>
    <property type="match status" value="1"/>
</dbReference>
<keyword evidence="1" id="KW-0812">Transmembrane</keyword>
<dbReference type="PANTHER" id="PTHR34980">
    <property type="entry name" value="INNER MEMBRANE PROTEIN-RELATED-RELATED"/>
    <property type="match status" value="1"/>
</dbReference>
<dbReference type="RefSeq" id="WP_051584454.1">
    <property type="nucleotide sequence ID" value="NZ_CAJHAQ010000001.1"/>
</dbReference>
<dbReference type="EMBL" id="UGVC01000001">
    <property type="protein sequence ID" value="SUD90071.1"/>
    <property type="molecule type" value="Genomic_DNA"/>
</dbReference>
<accession>A0A379LHY5</accession>
<reference evidence="2 3" key="1">
    <citation type="submission" date="2018-06" db="EMBL/GenBank/DDBJ databases">
        <authorList>
            <consortium name="Pathogen Informatics"/>
            <person name="Doyle S."/>
        </authorList>
    </citation>
    <scope>NUCLEOTIDE SEQUENCE [LARGE SCALE GENOMIC DNA]</scope>
    <source>
        <strain evidence="2 3">NCTC10526</strain>
    </source>
</reference>
<evidence type="ECO:0000313" key="2">
    <source>
        <dbReference type="EMBL" id="SUD90071.1"/>
    </source>
</evidence>
<keyword evidence="1" id="KW-0472">Membrane</keyword>
<proteinExistence type="predicted"/>
<evidence type="ECO:0000256" key="1">
    <source>
        <dbReference type="SAM" id="Phobius"/>
    </source>
</evidence>
<protein>
    <submittedName>
        <fullName evidence="2">Inner membrane protein yhaH</fullName>
    </submittedName>
</protein>
<dbReference type="PANTHER" id="PTHR34980:SF2">
    <property type="entry name" value="INNER MEMBRANE PROTEIN YHAH-RELATED"/>
    <property type="match status" value="1"/>
</dbReference>
<sequence length="145" mass="16841">MTNTPKPHEHIVQNSGLAIWEIEENYNAFDWFKKAIKNTFNYKGRARRKEFWYFTLIASIIIFIAFVLDEILDTPEMLTGLSGFILFFPSLAVTIRRLHDIGKSGWWYLITAIPFIGSLVLLYWNCLDTSPEGNQWGLPARKVNP</sequence>
<organism evidence="2 3">
    <name type="scientific">Psychrobacter phenylpyruvicus</name>
    <dbReference type="NCBI Taxonomy" id="29432"/>
    <lineage>
        <taxon>Bacteria</taxon>
        <taxon>Pseudomonadati</taxon>
        <taxon>Pseudomonadota</taxon>
        <taxon>Gammaproteobacteria</taxon>
        <taxon>Moraxellales</taxon>
        <taxon>Moraxellaceae</taxon>
        <taxon>Psychrobacter</taxon>
    </lineage>
</organism>
<dbReference type="STRING" id="1123034.GCA_000685805_01554"/>
<dbReference type="AlphaFoldDB" id="A0A379LHY5"/>